<proteinExistence type="predicted"/>
<reference evidence="1 2" key="1">
    <citation type="journal article" date="2012" name="Genome Biol.">
        <title>Sequencing three crocodilian genomes to illuminate the evolution of archosaurs and amniotes.</title>
        <authorList>
            <person name="St John J.A."/>
            <person name="Braun E.L."/>
            <person name="Isberg S.R."/>
            <person name="Miles L.G."/>
            <person name="Chong A.Y."/>
            <person name="Gongora J."/>
            <person name="Dalzell P."/>
            <person name="Moran C."/>
            <person name="Bed'hom B."/>
            <person name="Abzhanov A."/>
            <person name="Burgess S.C."/>
            <person name="Cooksey A.M."/>
            <person name="Castoe T.A."/>
            <person name="Crawford N.G."/>
            <person name="Densmore L.D."/>
            <person name="Drew J.C."/>
            <person name="Edwards S.V."/>
            <person name="Faircloth B.C."/>
            <person name="Fujita M.K."/>
            <person name="Greenwold M.J."/>
            <person name="Hoffmann F.G."/>
            <person name="Howard J.M."/>
            <person name="Iguchi T."/>
            <person name="Janes D.E."/>
            <person name="Khan S.Y."/>
            <person name="Kohno S."/>
            <person name="de Koning A.J."/>
            <person name="Lance S.L."/>
            <person name="McCarthy F.M."/>
            <person name="McCormack J.E."/>
            <person name="Merchant M.E."/>
            <person name="Peterson D.G."/>
            <person name="Pollock D.D."/>
            <person name="Pourmand N."/>
            <person name="Raney B.J."/>
            <person name="Roessler K.A."/>
            <person name="Sanford J.R."/>
            <person name="Sawyer R.H."/>
            <person name="Schmidt C.J."/>
            <person name="Triplett E.W."/>
            <person name="Tuberville T.D."/>
            <person name="Venegas-Anaya M."/>
            <person name="Howard J.T."/>
            <person name="Jarvis E.D."/>
            <person name="Guillette L.J.Jr."/>
            <person name="Glenn T.C."/>
            <person name="Green R.E."/>
            <person name="Ray D.A."/>
        </authorList>
    </citation>
    <scope>NUCLEOTIDE SEQUENCE [LARGE SCALE GENOMIC DNA]</scope>
    <source>
        <strain evidence="1">KSC_2009_1</strain>
    </source>
</reference>
<dbReference type="AlphaFoldDB" id="A0A151MHP9"/>
<dbReference type="EMBL" id="AKHW03006155">
    <property type="protein sequence ID" value="KYO24052.1"/>
    <property type="molecule type" value="Genomic_DNA"/>
</dbReference>
<keyword evidence="2" id="KW-1185">Reference proteome</keyword>
<protein>
    <submittedName>
        <fullName evidence="1">Uncharacterized protein</fullName>
    </submittedName>
</protein>
<name>A0A151MHP9_ALLMI</name>
<sequence length="85" mass="9969">MIWQEDCPHTTHVAHRAGRLIYSNEKEQRNEQTTKRVQGFFSVDRLTRAQRQVFHKLTPLRSYNNGILVCLGAVLKKYIPLYGQL</sequence>
<evidence type="ECO:0000313" key="1">
    <source>
        <dbReference type="EMBL" id="KYO24052.1"/>
    </source>
</evidence>
<accession>A0A151MHP9</accession>
<comment type="caution">
    <text evidence="1">The sequence shown here is derived from an EMBL/GenBank/DDBJ whole genome shotgun (WGS) entry which is preliminary data.</text>
</comment>
<evidence type="ECO:0000313" key="2">
    <source>
        <dbReference type="Proteomes" id="UP000050525"/>
    </source>
</evidence>
<gene>
    <name evidence="1" type="ORF">Y1Q_0004635</name>
</gene>
<dbReference type="Proteomes" id="UP000050525">
    <property type="component" value="Unassembled WGS sequence"/>
</dbReference>
<organism evidence="1 2">
    <name type="scientific">Alligator mississippiensis</name>
    <name type="common">American alligator</name>
    <dbReference type="NCBI Taxonomy" id="8496"/>
    <lineage>
        <taxon>Eukaryota</taxon>
        <taxon>Metazoa</taxon>
        <taxon>Chordata</taxon>
        <taxon>Craniata</taxon>
        <taxon>Vertebrata</taxon>
        <taxon>Euteleostomi</taxon>
        <taxon>Archelosauria</taxon>
        <taxon>Archosauria</taxon>
        <taxon>Crocodylia</taxon>
        <taxon>Alligatoridae</taxon>
        <taxon>Alligatorinae</taxon>
        <taxon>Alligator</taxon>
    </lineage>
</organism>